<comment type="similarity">
    <text evidence="2 9">Belongs to the OXA1/ALB3/YidC family.</text>
</comment>
<keyword evidence="13" id="KW-1185">Reference proteome</keyword>
<dbReference type="InterPro" id="IPR001708">
    <property type="entry name" value="YidC/ALB3/OXA1/COX18"/>
</dbReference>
<evidence type="ECO:0000256" key="6">
    <source>
        <dbReference type="ARBA" id="ARBA00022989"/>
    </source>
</evidence>
<dbReference type="OrthoDB" id="5871431at2759"/>
<evidence type="ECO:0000256" key="5">
    <source>
        <dbReference type="ARBA" id="ARBA00022946"/>
    </source>
</evidence>
<dbReference type="Pfam" id="PF02096">
    <property type="entry name" value="60KD_IMP"/>
    <property type="match status" value="1"/>
</dbReference>
<dbReference type="CDD" id="cd20069">
    <property type="entry name" value="5TM_Oxa1-like"/>
    <property type="match status" value="1"/>
</dbReference>
<evidence type="ECO:0000256" key="2">
    <source>
        <dbReference type="ARBA" id="ARBA00009877"/>
    </source>
</evidence>
<dbReference type="EMBL" id="UZAM01006998">
    <property type="protein sequence ID" value="VDO95854.1"/>
    <property type="molecule type" value="Genomic_DNA"/>
</dbReference>
<dbReference type="WBParaSite" id="SBAD_0000199401-mRNA-1">
    <property type="protein sequence ID" value="SBAD_0000199401-mRNA-1"/>
    <property type="gene ID" value="SBAD_0000199401"/>
</dbReference>
<dbReference type="GO" id="GO:0005743">
    <property type="term" value="C:mitochondrial inner membrane"/>
    <property type="evidence" value="ECO:0007669"/>
    <property type="project" value="UniProtKB-SubCell"/>
</dbReference>
<reference evidence="12 13" key="2">
    <citation type="submission" date="2018-11" db="EMBL/GenBank/DDBJ databases">
        <authorList>
            <consortium name="Pathogen Informatics"/>
        </authorList>
    </citation>
    <scope>NUCLEOTIDE SEQUENCE [LARGE SCALE GENOMIC DNA]</scope>
</reference>
<comment type="subcellular location">
    <subcellularLocation>
        <location evidence="9">Membrane</location>
        <topology evidence="9">Multi-pass membrane protein</topology>
    </subcellularLocation>
    <subcellularLocation>
        <location evidence="1">Mitochondrion inner membrane</location>
        <topology evidence="1">Multi-pass membrane protein</topology>
    </subcellularLocation>
</comment>
<dbReference type="PANTHER" id="PTHR12428:SF66">
    <property type="entry name" value="MITOCHONDRIAL INNER MEMBRANE PROTEIN OXA1L"/>
    <property type="match status" value="1"/>
</dbReference>
<evidence type="ECO:0000256" key="9">
    <source>
        <dbReference type="RuleBase" id="RU003945"/>
    </source>
</evidence>
<evidence type="ECO:0000256" key="1">
    <source>
        <dbReference type="ARBA" id="ARBA00004448"/>
    </source>
</evidence>
<dbReference type="GO" id="GO:0032977">
    <property type="term" value="F:membrane insertase activity"/>
    <property type="evidence" value="ECO:0007669"/>
    <property type="project" value="InterPro"/>
</dbReference>
<evidence type="ECO:0000256" key="8">
    <source>
        <dbReference type="ARBA" id="ARBA00023136"/>
    </source>
</evidence>
<feature type="transmembrane region" description="Helical" evidence="10">
    <location>
        <begin position="290"/>
        <end position="308"/>
    </location>
</feature>
<evidence type="ECO:0000313" key="13">
    <source>
        <dbReference type="Proteomes" id="UP000270296"/>
    </source>
</evidence>
<accession>A0A183IE60</accession>
<reference evidence="14" key="1">
    <citation type="submission" date="2016-06" db="UniProtKB">
        <authorList>
            <consortium name="WormBaseParasite"/>
        </authorList>
    </citation>
    <scope>IDENTIFICATION</scope>
</reference>
<feature type="domain" description="Membrane insertase YidC/Oxa/ALB C-terminal" evidence="11">
    <location>
        <begin position="173"/>
        <end position="359"/>
    </location>
</feature>
<proteinExistence type="inferred from homology"/>
<evidence type="ECO:0000256" key="10">
    <source>
        <dbReference type="SAM" id="Phobius"/>
    </source>
</evidence>
<evidence type="ECO:0000259" key="11">
    <source>
        <dbReference type="Pfam" id="PF02096"/>
    </source>
</evidence>
<sequence>MCTRALHFESVVSALLSRMICRSERCCFYTFLADIDKRPTVHCCKPKNSHRQCVTPSCFGSHLLVGRQTPFTSPIRHYSALPTSDELSVGSSTIAVADLPPIPEPPLPVTDEQLEVINNIIGNNLDYLGLGNYTPSGIVQIMLCYIHGTLGVPWWQGIMICSETRRNATLSRTTLVRLSTVPVMLASQRNSALMGTMTKGMQHYNNKLLDAKRRKDTFQQQLIMLEMQEYMKEKGAMRLYMKTVGISFVQGAIFLTYFYALRGMSMAPVLSLTQGGFLWVTDLTLPDPTWILPAYSALTIAMILELGIETGISTASMSKFKWVMRLMPFGIFFFIKGFPSAMLLHWATSNTFSLVIAVLFQVPAIRTALKIPPLPAGSIFDKFKSVYQRIVSKKSAGNSETKKKERKSLRDQWRDFYDANFLVSGPSAKTIRENDARRFTNAGKFSPPPTFPYNPREKFSKEFEAGEESFFRYITKKRKNTK</sequence>
<dbReference type="InterPro" id="IPR028055">
    <property type="entry name" value="YidC/Oxa/ALB_C"/>
</dbReference>
<dbReference type="PANTHER" id="PTHR12428">
    <property type="entry name" value="OXA1"/>
    <property type="match status" value="1"/>
</dbReference>
<evidence type="ECO:0000256" key="7">
    <source>
        <dbReference type="ARBA" id="ARBA00023128"/>
    </source>
</evidence>
<feature type="transmembrane region" description="Helical" evidence="10">
    <location>
        <begin position="239"/>
        <end position="260"/>
    </location>
</feature>
<keyword evidence="5" id="KW-0809">Transit peptide</keyword>
<keyword evidence="7" id="KW-0496">Mitochondrion</keyword>
<gene>
    <name evidence="12" type="ORF">SBAD_LOCUS1904</name>
</gene>
<feature type="transmembrane region" description="Helical" evidence="10">
    <location>
        <begin position="329"/>
        <end position="346"/>
    </location>
</feature>
<dbReference type="GO" id="GO:0032979">
    <property type="term" value="P:protein insertion into mitochondrial inner membrane from matrix"/>
    <property type="evidence" value="ECO:0007669"/>
    <property type="project" value="TreeGrafter"/>
</dbReference>
<keyword evidence="8 10" id="KW-0472">Membrane</keyword>
<evidence type="ECO:0000256" key="4">
    <source>
        <dbReference type="ARBA" id="ARBA00022792"/>
    </source>
</evidence>
<dbReference type="AlphaFoldDB" id="A0A183IE60"/>
<evidence type="ECO:0000313" key="12">
    <source>
        <dbReference type="EMBL" id="VDO95854.1"/>
    </source>
</evidence>
<organism evidence="14">
    <name type="scientific">Soboliphyme baturini</name>
    <dbReference type="NCBI Taxonomy" id="241478"/>
    <lineage>
        <taxon>Eukaryota</taxon>
        <taxon>Metazoa</taxon>
        <taxon>Ecdysozoa</taxon>
        <taxon>Nematoda</taxon>
        <taxon>Enoplea</taxon>
        <taxon>Dorylaimia</taxon>
        <taxon>Dioctophymatida</taxon>
        <taxon>Dioctophymatoidea</taxon>
        <taxon>Soboliphymatidae</taxon>
        <taxon>Soboliphyme</taxon>
    </lineage>
</organism>
<keyword evidence="3 9" id="KW-0812">Transmembrane</keyword>
<protein>
    <submittedName>
        <fullName evidence="14">Mitochondrial inner membrane protein OXA1L</fullName>
    </submittedName>
</protein>
<keyword evidence="6 10" id="KW-1133">Transmembrane helix</keyword>
<evidence type="ECO:0000256" key="3">
    <source>
        <dbReference type="ARBA" id="ARBA00022692"/>
    </source>
</evidence>
<name>A0A183IE60_9BILA</name>
<keyword evidence="4" id="KW-0999">Mitochondrion inner membrane</keyword>
<evidence type="ECO:0000313" key="14">
    <source>
        <dbReference type="WBParaSite" id="SBAD_0000199401-mRNA-1"/>
    </source>
</evidence>
<dbReference type="Proteomes" id="UP000270296">
    <property type="component" value="Unassembled WGS sequence"/>
</dbReference>